<feature type="transmembrane region" description="Helical" evidence="1">
    <location>
        <begin position="169"/>
        <end position="187"/>
    </location>
</feature>
<organism evidence="3 4">
    <name type="scientific">Helicobacter equorum</name>
    <dbReference type="NCBI Taxonomy" id="361872"/>
    <lineage>
        <taxon>Bacteria</taxon>
        <taxon>Pseudomonadati</taxon>
        <taxon>Campylobacterota</taxon>
        <taxon>Epsilonproteobacteria</taxon>
        <taxon>Campylobacterales</taxon>
        <taxon>Helicobacteraceae</taxon>
        <taxon>Helicobacter</taxon>
    </lineage>
</organism>
<gene>
    <name evidence="3" type="ORF">CQA54_03760</name>
</gene>
<dbReference type="OrthoDB" id="9814807at2"/>
<dbReference type="RefSeq" id="WP_115570834.1">
    <property type="nucleotide sequence ID" value="NZ_NXLT01000002.1"/>
</dbReference>
<feature type="transmembrane region" description="Helical" evidence="1">
    <location>
        <begin position="80"/>
        <end position="99"/>
    </location>
</feature>
<dbReference type="GO" id="GO:0016747">
    <property type="term" value="F:acyltransferase activity, transferring groups other than amino-acyl groups"/>
    <property type="evidence" value="ECO:0007669"/>
    <property type="project" value="InterPro"/>
</dbReference>
<evidence type="ECO:0000259" key="2">
    <source>
        <dbReference type="Pfam" id="PF01757"/>
    </source>
</evidence>
<dbReference type="AlphaFoldDB" id="A0A3D8IRX6"/>
<dbReference type="EMBL" id="NXLT01000002">
    <property type="protein sequence ID" value="RDU68037.1"/>
    <property type="molecule type" value="Genomic_DNA"/>
</dbReference>
<feature type="transmembrane region" description="Helical" evidence="1">
    <location>
        <begin position="193"/>
        <end position="210"/>
    </location>
</feature>
<dbReference type="PANTHER" id="PTHR23028">
    <property type="entry name" value="ACETYLTRANSFERASE"/>
    <property type="match status" value="1"/>
</dbReference>
<feature type="domain" description="Acyltransferase 3" evidence="2">
    <location>
        <begin position="8"/>
        <end position="261"/>
    </location>
</feature>
<evidence type="ECO:0000313" key="4">
    <source>
        <dbReference type="Proteomes" id="UP000256514"/>
    </source>
</evidence>
<reference evidence="3 4" key="1">
    <citation type="submission" date="2018-04" db="EMBL/GenBank/DDBJ databases">
        <title>Novel Campyloabacter and Helicobacter Species and Strains.</title>
        <authorList>
            <person name="Mannion A.J."/>
            <person name="Shen Z."/>
            <person name="Fox J.G."/>
        </authorList>
    </citation>
    <scope>NUCLEOTIDE SEQUENCE [LARGE SCALE GENOMIC DNA]</scope>
    <source>
        <strain evidence="3 4">MIT 12-6600</strain>
    </source>
</reference>
<keyword evidence="1" id="KW-1133">Transmembrane helix</keyword>
<evidence type="ECO:0000256" key="1">
    <source>
        <dbReference type="SAM" id="Phobius"/>
    </source>
</evidence>
<feature type="transmembrane region" description="Helical" evidence="1">
    <location>
        <begin position="143"/>
        <end position="162"/>
    </location>
</feature>
<name>A0A3D8IRX6_9HELI</name>
<sequence>MKNIHLGALDSFRGVAAISVVILHLYISSAVSEWDFFRHSSLFVPFFFVLSGFVIAYVYDKATFSFKRFMIARGFRILPLYYLMLVCFIALECLNYVLYHHFGLFFKNIPFSGDRGFDQILPNLFLLQSWLPWTYPLSFNNPAWSLSVEWYLYIFFGILMFIPKFARYAIILLGASFAYFHFIGFVRGEGVSGILYFCSGALVYWVFTLYKTKPLSPLLLTILEALIIIASIYIITSGKEQYAVFVFSGLVLIFGLSSYWKNTAYKGGDYLYTRN</sequence>
<proteinExistence type="predicted"/>
<accession>A0A3D8IRX6</accession>
<keyword evidence="1" id="KW-0812">Transmembrane</keyword>
<keyword evidence="4" id="KW-1185">Reference proteome</keyword>
<feature type="transmembrane region" description="Helical" evidence="1">
    <location>
        <begin position="12"/>
        <end position="30"/>
    </location>
</feature>
<dbReference type="Proteomes" id="UP000256514">
    <property type="component" value="Unassembled WGS sequence"/>
</dbReference>
<dbReference type="Pfam" id="PF01757">
    <property type="entry name" value="Acyl_transf_3"/>
    <property type="match status" value="1"/>
</dbReference>
<feature type="transmembrane region" description="Helical" evidence="1">
    <location>
        <begin position="42"/>
        <end position="59"/>
    </location>
</feature>
<protein>
    <recommendedName>
        <fullName evidence="2">Acyltransferase 3 domain-containing protein</fullName>
    </recommendedName>
</protein>
<feature type="transmembrane region" description="Helical" evidence="1">
    <location>
        <begin position="217"/>
        <end position="236"/>
    </location>
</feature>
<feature type="transmembrane region" description="Helical" evidence="1">
    <location>
        <begin position="242"/>
        <end position="260"/>
    </location>
</feature>
<evidence type="ECO:0000313" key="3">
    <source>
        <dbReference type="EMBL" id="RDU68037.1"/>
    </source>
</evidence>
<comment type="caution">
    <text evidence="3">The sequence shown here is derived from an EMBL/GenBank/DDBJ whole genome shotgun (WGS) entry which is preliminary data.</text>
</comment>
<dbReference type="InterPro" id="IPR002656">
    <property type="entry name" value="Acyl_transf_3_dom"/>
</dbReference>
<dbReference type="InterPro" id="IPR050879">
    <property type="entry name" value="Acyltransferase_3"/>
</dbReference>
<keyword evidence="1" id="KW-0472">Membrane</keyword>